<dbReference type="FunFam" id="3.40.630.10:FF:000021">
    <property type="entry name" value="Nicalin"/>
    <property type="match status" value="1"/>
</dbReference>
<evidence type="ECO:0000256" key="12">
    <source>
        <dbReference type="ARBA" id="ARBA00079360"/>
    </source>
</evidence>
<dbReference type="Gene3D" id="3.40.630.10">
    <property type="entry name" value="Zn peptidases"/>
    <property type="match status" value="1"/>
</dbReference>
<accession>G7NLT8</accession>
<evidence type="ECO:0000256" key="10">
    <source>
        <dbReference type="ARBA" id="ARBA00041615"/>
    </source>
</evidence>
<evidence type="ECO:0000256" key="8">
    <source>
        <dbReference type="ARBA" id="ARBA00023180"/>
    </source>
</evidence>
<evidence type="ECO:0000256" key="9">
    <source>
        <dbReference type="ARBA" id="ARBA00034873"/>
    </source>
</evidence>
<evidence type="ECO:0000256" key="5">
    <source>
        <dbReference type="ARBA" id="ARBA00022824"/>
    </source>
</evidence>
<dbReference type="PANTHER" id="PTHR31826">
    <property type="entry name" value="NICALIN"/>
    <property type="match status" value="1"/>
</dbReference>
<proteinExistence type="inferred from homology"/>
<keyword evidence="3 13" id="KW-0812">Transmembrane</keyword>
<evidence type="ECO:0000256" key="6">
    <source>
        <dbReference type="ARBA" id="ARBA00022989"/>
    </source>
</evidence>
<protein>
    <recommendedName>
        <fullName evidence="9">BOS complex subunit NCLN</fullName>
    </recommendedName>
    <alternativeName>
        <fullName evidence="10">Nicalin</fullName>
    </alternativeName>
    <alternativeName>
        <fullName evidence="12">Nicastrin-like protein</fullName>
    </alternativeName>
</protein>
<evidence type="ECO:0000256" key="1">
    <source>
        <dbReference type="ARBA" id="ARBA00004389"/>
    </source>
</evidence>
<feature type="transmembrane region" description="Helical" evidence="13">
    <location>
        <begin position="448"/>
        <end position="469"/>
    </location>
</feature>
<evidence type="ECO:0000259" key="14">
    <source>
        <dbReference type="Pfam" id="PF04389"/>
    </source>
</evidence>
<sequence>MQQYDLQGQPYGTRNAVLNTEARTMAAEVLSRRCVLMRLLDFSYEQYQKALRQSAGAVVIILPRAMAAVPQDVVRQFMEIEPEMLAMETIVPVYFAVEDEALLSIYEQTQAASASQGSASAAEVLLRTATANGFQMVTSGVQSKAVSDWLIASVEGRLTGLGGEDLPTIVIVAHYDAFGVAPWMSLGAASNGSGVSVLLELARLFSRLYTYKRTHAAYNLLFFASGGGKFNYQGTKRWLEDNLDHTDSSLLQDNVAFVLCLDTVGRGSSLHLHVSKPPREGTLQHAFLRELETVAAHQFPEVRFSMVHKRINLAEDVLAWEHERFAIRRLPAFTLSHLESHRDGQRSSIMDVRLLWSLKQSGHPGRSWHQQQIQQEQLDSVMDWLTNQPRAAQLVDKDSTFLSTLEHHLSRYLKDVKQHHVKADKRDPEFVFYDQLKQVMNAYRVKPAVFDLLLAVGIAAYLGMAYVAVQHFSLLYKTVQRLLVKAKTQ</sequence>
<feature type="domain" description="Peptidase M28" evidence="14">
    <location>
        <begin position="167"/>
        <end position="360"/>
    </location>
</feature>
<evidence type="ECO:0000256" key="3">
    <source>
        <dbReference type="ARBA" id="ARBA00022692"/>
    </source>
</evidence>
<dbReference type="GO" id="GO:0009966">
    <property type="term" value="P:regulation of signal transduction"/>
    <property type="evidence" value="ECO:0007669"/>
    <property type="project" value="InterPro"/>
</dbReference>
<organism evidence="15">
    <name type="scientific">Macaca mulatta</name>
    <name type="common">Rhesus macaque</name>
    <dbReference type="NCBI Taxonomy" id="9544"/>
    <lineage>
        <taxon>Eukaryota</taxon>
        <taxon>Metazoa</taxon>
        <taxon>Chordata</taxon>
        <taxon>Craniata</taxon>
        <taxon>Vertebrata</taxon>
        <taxon>Euteleostomi</taxon>
        <taxon>Mammalia</taxon>
        <taxon>Eutheria</taxon>
        <taxon>Euarchontoglires</taxon>
        <taxon>Primates</taxon>
        <taxon>Haplorrhini</taxon>
        <taxon>Catarrhini</taxon>
        <taxon>Cercopithecidae</taxon>
        <taxon>Cercopithecinae</taxon>
        <taxon>Macaca</taxon>
    </lineage>
</organism>
<dbReference type="InterPro" id="IPR007484">
    <property type="entry name" value="Peptidase_M28"/>
</dbReference>
<dbReference type="InterPro" id="IPR016574">
    <property type="entry name" value="Nicalin"/>
</dbReference>
<dbReference type="GO" id="GO:0005789">
    <property type="term" value="C:endoplasmic reticulum membrane"/>
    <property type="evidence" value="ECO:0007669"/>
    <property type="project" value="UniProtKB-SubCell"/>
</dbReference>
<evidence type="ECO:0000313" key="15">
    <source>
        <dbReference type="EMBL" id="EHH29459.1"/>
    </source>
</evidence>
<name>G7NLT8_MACMU</name>
<evidence type="ECO:0000256" key="11">
    <source>
        <dbReference type="ARBA" id="ARBA00045839"/>
    </source>
</evidence>
<reference evidence="15" key="1">
    <citation type="journal article" date="2011" name="Nat. Biotechnol.">
        <title>Genome sequencing and comparison of two nonhuman primate animal models, the cynomolgus and Chinese rhesus macaques.</title>
        <authorList>
            <person name="Yan G."/>
            <person name="Zhang G."/>
            <person name="Fang X."/>
            <person name="Zhang Y."/>
            <person name="Li C."/>
            <person name="Ling F."/>
            <person name="Cooper D.N."/>
            <person name="Li Q."/>
            <person name="Li Y."/>
            <person name="van Gool A.J."/>
            <person name="Du H."/>
            <person name="Chen J."/>
            <person name="Chen R."/>
            <person name="Zhang P."/>
            <person name="Huang Z."/>
            <person name="Thompson J.R."/>
            <person name="Meng Y."/>
            <person name="Bai Y."/>
            <person name="Wang J."/>
            <person name="Zhuo M."/>
            <person name="Wang T."/>
            <person name="Huang Y."/>
            <person name="Wei L."/>
            <person name="Li J."/>
            <person name="Wang Z."/>
            <person name="Hu H."/>
            <person name="Yang P."/>
            <person name="Le L."/>
            <person name="Stenson P.D."/>
            <person name="Li B."/>
            <person name="Liu X."/>
            <person name="Ball E.V."/>
            <person name="An N."/>
            <person name="Huang Q."/>
            <person name="Zhang Y."/>
            <person name="Fan W."/>
            <person name="Zhang X."/>
            <person name="Li Y."/>
            <person name="Wang W."/>
            <person name="Katze M.G."/>
            <person name="Su B."/>
            <person name="Nielsen R."/>
            <person name="Yang H."/>
            <person name="Wang J."/>
            <person name="Wang X."/>
            <person name="Wang J."/>
        </authorList>
    </citation>
    <scope>NUCLEOTIDE SEQUENCE [LARGE SCALE GENOMIC DNA]</scope>
    <source>
        <strain evidence="15">CR-5</strain>
    </source>
</reference>
<evidence type="ECO:0000256" key="13">
    <source>
        <dbReference type="SAM" id="Phobius"/>
    </source>
</evidence>
<comment type="function">
    <text evidence="11">Component of the multi-pass translocon (MPT) complex that mediates insertion of multi-pass membrane proteins into the lipid bilayer of membranes. The MPT complex takes over after the SEC61 complex: following membrane insertion of the first few transmembrane segments of proteins by the SEC61 complex, the MPT complex occludes the lateral gate of the SEC61 complex to promote insertion of subsequent transmembrane regions. May antagonize Nodal signaling and subsequent organization of axial structures during mesodermal patterning, via its interaction with NOMO.</text>
</comment>
<dbReference type="Proteomes" id="UP000013456">
    <property type="component" value="Chromosome 19"/>
</dbReference>
<keyword evidence="5" id="KW-0256">Endoplasmic reticulum</keyword>
<evidence type="ECO:0000256" key="7">
    <source>
        <dbReference type="ARBA" id="ARBA00023136"/>
    </source>
</evidence>
<evidence type="ECO:0000256" key="2">
    <source>
        <dbReference type="ARBA" id="ARBA00007717"/>
    </source>
</evidence>
<dbReference type="CDD" id="cd03882">
    <property type="entry name" value="M28_nicalin_like"/>
    <property type="match status" value="1"/>
</dbReference>
<dbReference type="EMBL" id="CM001271">
    <property type="protein sequence ID" value="EHH29459.1"/>
    <property type="molecule type" value="Genomic_DNA"/>
</dbReference>
<keyword evidence="8" id="KW-0325">Glycoprotein</keyword>
<comment type="similarity">
    <text evidence="2">Belongs to the nicastrin family.</text>
</comment>
<evidence type="ECO:0000256" key="4">
    <source>
        <dbReference type="ARBA" id="ARBA00022729"/>
    </source>
</evidence>
<dbReference type="Pfam" id="PF04389">
    <property type="entry name" value="Peptidase_M28"/>
    <property type="match status" value="1"/>
</dbReference>
<dbReference type="GO" id="GO:0160064">
    <property type="term" value="C:multi-pass translocon complex"/>
    <property type="evidence" value="ECO:0007669"/>
    <property type="project" value="UniProtKB-ARBA"/>
</dbReference>
<keyword evidence="7 13" id="KW-0472">Membrane</keyword>
<keyword evidence="4" id="KW-0732">Signal</keyword>
<gene>
    <name evidence="15" type="ORF">EGK_09898</name>
</gene>
<dbReference type="AlphaFoldDB" id="G7NLT8"/>
<comment type="subcellular location">
    <subcellularLocation>
        <location evidence="1">Endoplasmic reticulum membrane</location>
        <topology evidence="1">Single-pass membrane protein</topology>
    </subcellularLocation>
</comment>
<dbReference type="GO" id="GO:0160063">
    <property type="term" value="P:multi-pass transmembrane protein insertion into ER membrane"/>
    <property type="evidence" value="ECO:0007669"/>
    <property type="project" value="UniProtKB-ARBA"/>
</dbReference>
<dbReference type="SUPFAM" id="SSF53187">
    <property type="entry name" value="Zn-dependent exopeptidases"/>
    <property type="match status" value="1"/>
</dbReference>
<keyword evidence="6 13" id="KW-1133">Transmembrane helix</keyword>